<dbReference type="EMBL" id="FOWX01000003">
    <property type="protein sequence ID" value="SFO95032.1"/>
    <property type="molecule type" value="Genomic_DNA"/>
</dbReference>
<dbReference type="AlphaFoldDB" id="A0A1I5LCV5"/>
<keyword evidence="2" id="KW-1185">Reference proteome</keyword>
<organism evidence="1 2">
    <name type="scientific">Pseudomonas borbori</name>
    <dbReference type="NCBI Taxonomy" id="289003"/>
    <lineage>
        <taxon>Bacteria</taxon>
        <taxon>Pseudomonadati</taxon>
        <taxon>Pseudomonadota</taxon>
        <taxon>Gammaproteobacteria</taxon>
        <taxon>Pseudomonadales</taxon>
        <taxon>Pseudomonadaceae</taxon>
        <taxon>Pseudomonas</taxon>
    </lineage>
</organism>
<accession>A0A1I5LCV5</accession>
<dbReference type="RefSeq" id="WP_090497525.1">
    <property type="nucleotide sequence ID" value="NZ_FOWX01000003.1"/>
</dbReference>
<dbReference type="STRING" id="289003.SAMN05216190_1034"/>
<gene>
    <name evidence="1" type="ORF">SAMN05216190_1034</name>
</gene>
<sequence>MFKTHRGMLLSDEEVIDSASNYVYSKMVEMDLSLPWFHVVITTISGGEESKQQVMPGDVEMFEYLIELAKGQAVSLDVQVMLPPQMTGRDGWSMERLASLHSARAKDNHHHWIYTTVSGEVFSCGDEGALSLDSTSVVRLIYPRP</sequence>
<protein>
    <submittedName>
        <fullName evidence="1">Uncharacterized protein</fullName>
    </submittedName>
</protein>
<evidence type="ECO:0000313" key="1">
    <source>
        <dbReference type="EMBL" id="SFO95032.1"/>
    </source>
</evidence>
<dbReference type="OrthoDB" id="7021542at2"/>
<dbReference type="Proteomes" id="UP000198784">
    <property type="component" value="Unassembled WGS sequence"/>
</dbReference>
<evidence type="ECO:0000313" key="2">
    <source>
        <dbReference type="Proteomes" id="UP000198784"/>
    </source>
</evidence>
<name>A0A1I5LCV5_9PSED</name>
<reference evidence="2" key="1">
    <citation type="submission" date="2016-10" db="EMBL/GenBank/DDBJ databases">
        <authorList>
            <person name="Varghese N."/>
            <person name="Submissions S."/>
        </authorList>
    </citation>
    <scope>NUCLEOTIDE SEQUENCE [LARGE SCALE GENOMIC DNA]</scope>
    <source>
        <strain evidence="2">DSM 17834</strain>
    </source>
</reference>
<proteinExistence type="predicted"/>